<sequence length="56" mass="6546">MFNSRIILSTLCFSLVFGEYDYSLEDLNSTSNYFEENVGASYFPDNVTLHYFGHYN</sequence>
<proteinExistence type="predicted"/>
<dbReference type="EMBL" id="UINC01157256">
    <property type="protein sequence ID" value="SVD54135.1"/>
    <property type="molecule type" value="Genomic_DNA"/>
</dbReference>
<accession>A0A382W712</accession>
<dbReference type="AlphaFoldDB" id="A0A382W712"/>
<organism evidence="1">
    <name type="scientific">marine metagenome</name>
    <dbReference type="NCBI Taxonomy" id="408172"/>
    <lineage>
        <taxon>unclassified sequences</taxon>
        <taxon>metagenomes</taxon>
        <taxon>ecological metagenomes</taxon>
    </lineage>
</organism>
<gene>
    <name evidence="1" type="ORF">METZ01_LOCUS406989</name>
</gene>
<evidence type="ECO:0000313" key="1">
    <source>
        <dbReference type="EMBL" id="SVD54135.1"/>
    </source>
</evidence>
<name>A0A382W712_9ZZZZ</name>
<reference evidence="1" key="1">
    <citation type="submission" date="2018-05" db="EMBL/GenBank/DDBJ databases">
        <authorList>
            <person name="Lanie J.A."/>
            <person name="Ng W.-L."/>
            <person name="Kazmierczak K.M."/>
            <person name="Andrzejewski T.M."/>
            <person name="Davidsen T.M."/>
            <person name="Wayne K.J."/>
            <person name="Tettelin H."/>
            <person name="Glass J.I."/>
            <person name="Rusch D."/>
            <person name="Podicherti R."/>
            <person name="Tsui H.-C.T."/>
            <person name="Winkler M.E."/>
        </authorList>
    </citation>
    <scope>NUCLEOTIDE SEQUENCE</scope>
</reference>
<protein>
    <submittedName>
        <fullName evidence="1">Uncharacterized protein</fullName>
    </submittedName>
</protein>